<keyword evidence="1" id="KW-0175">Coiled coil</keyword>
<accession>A0A8W8JDH5</accession>
<evidence type="ECO:0000256" key="1">
    <source>
        <dbReference type="SAM" id="Coils"/>
    </source>
</evidence>
<evidence type="ECO:0000313" key="2">
    <source>
        <dbReference type="EnsemblMetazoa" id="G18672.1:cds"/>
    </source>
</evidence>
<reference evidence="2" key="1">
    <citation type="submission" date="2022-08" db="UniProtKB">
        <authorList>
            <consortium name="EnsemblMetazoa"/>
        </authorList>
    </citation>
    <scope>IDENTIFICATION</scope>
    <source>
        <strain evidence="2">05x7-T-G4-1.051#20</strain>
    </source>
</reference>
<sequence>MLEDHAFMDDLGQLSSTMNHLQSKKTELEDNLAKVGLKLNTKKCKDQKVSSMSKESLTVGNREAEEVDSCADIGVMILFKHPNRNGHQTQKEKEGAIPLDRHSALYIYESSRGGLINICRSKSNSITRNDSHRFHNSSSDFQIWTKHLHWFQPLMSRSD</sequence>
<name>A0A8W8JDH5_MAGGI</name>
<dbReference type="Proteomes" id="UP000005408">
    <property type="component" value="Unassembled WGS sequence"/>
</dbReference>
<dbReference type="EnsemblMetazoa" id="G18672.1">
    <property type="protein sequence ID" value="G18672.1:cds"/>
    <property type="gene ID" value="G18672"/>
</dbReference>
<protein>
    <recommendedName>
        <fullName evidence="4">Reverse transcriptase domain-containing protein</fullName>
    </recommendedName>
</protein>
<keyword evidence="3" id="KW-1185">Reference proteome</keyword>
<proteinExistence type="predicted"/>
<feature type="coiled-coil region" evidence="1">
    <location>
        <begin position="11"/>
        <end position="38"/>
    </location>
</feature>
<evidence type="ECO:0000313" key="3">
    <source>
        <dbReference type="Proteomes" id="UP000005408"/>
    </source>
</evidence>
<evidence type="ECO:0008006" key="4">
    <source>
        <dbReference type="Google" id="ProtNLM"/>
    </source>
</evidence>
<organism evidence="2 3">
    <name type="scientific">Magallana gigas</name>
    <name type="common">Pacific oyster</name>
    <name type="synonym">Crassostrea gigas</name>
    <dbReference type="NCBI Taxonomy" id="29159"/>
    <lineage>
        <taxon>Eukaryota</taxon>
        <taxon>Metazoa</taxon>
        <taxon>Spiralia</taxon>
        <taxon>Lophotrochozoa</taxon>
        <taxon>Mollusca</taxon>
        <taxon>Bivalvia</taxon>
        <taxon>Autobranchia</taxon>
        <taxon>Pteriomorphia</taxon>
        <taxon>Ostreida</taxon>
        <taxon>Ostreoidea</taxon>
        <taxon>Ostreidae</taxon>
        <taxon>Magallana</taxon>
    </lineage>
</organism>
<dbReference type="AlphaFoldDB" id="A0A8W8JDH5"/>